<keyword evidence="2" id="KW-1185">Reference proteome</keyword>
<evidence type="ECO:0000313" key="1">
    <source>
        <dbReference type="EMBL" id="UPK95561.1"/>
    </source>
</evidence>
<organism evidence="1 2">
    <name type="scientific">Fusarium solani subsp. cucurbitae</name>
    <name type="common">Neocosmosporum cucurbitae</name>
    <dbReference type="NCBI Taxonomy" id="2747967"/>
    <lineage>
        <taxon>Eukaryota</taxon>
        <taxon>Fungi</taxon>
        <taxon>Dikarya</taxon>
        <taxon>Ascomycota</taxon>
        <taxon>Pezizomycotina</taxon>
        <taxon>Sordariomycetes</taxon>
        <taxon>Hypocreomycetidae</taxon>
        <taxon>Hypocreales</taxon>
        <taxon>Nectriaceae</taxon>
        <taxon>Fusarium</taxon>
        <taxon>Fusarium solani species complex</taxon>
    </lineage>
</organism>
<evidence type="ECO:0000313" key="2">
    <source>
        <dbReference type="Proteomes" id="UP000830768"/>
    </source>
</evidence>
<sequence>MAPGFLDKLVIKAKEKLRDSDSKDGPAPKQPSTAHSTTSSHATSSSAATPMRVTGVIAQPEATSTTQPAASSTGQPPSSSAAPSANPQSTQPTVSSTAPSTTFSTTQPPISSTAHLPGSPTSQPAVGPSTQSTIPPSTLTTVTPSVPQSLPEQLWKKAYESLKDKEHDRVKAYEEILSKFKKEWADTATSPTVPDLEHCKSVESAEMWKLVYAGLDKSKKQAEFKEAVADVLGTVEKIKGIVDKAVKYSPEASTIWAGVSLGLEILANPVTEPGINRKGVAYVLTRIEWYWNLADVVLSEDLVSTSSEKLRKNLESHVVDLYKKLLLFQMRSVCLYDRNGISAIFRDSIKLDDWADGIKEVKDAETLVQKDLDQFTDQDMRAKLKEIRDTAWSQEKAFRDEVRRLQKREQDKDDQECLVDLLLTDPHKDKERIQTIKGNPLWDSYHWILEHPGYEKFTNDASSCVLWIKGNPGKGKTMLICGIIDQLDRSTDPLSYFFCQATEKDQSSDTAVMRGLIYMILDHYPSLMSKLRVEYDKKKKKLFEGPNTSLLLDKVLTEMLQDPILKDAIFIIDALDECKMGRSNLVKLIVKLSSSCCAKWIVSSRDWPEIKEEFRGAQGLVPITLEDEENKKKVAQAVQSYIRTKVDELAQNWGDNRNNSKDRKKDLKETVYDYMVSHAEDTFLWVALVCQRLTESDVPRRRVEEELRKFPKGLPDLYELMMDRILTSSESDRLKAVLAAACLTYGHLKSNDMIDFVDSMAGYDEMDVKDTIVSCGSFLNYQDGAVYFVHQSAKEYLLKEGSGHIFPHGVKHQHLQMTLRCLETLQCGLKENIYGLSSYGTLIGEFTRPNPDPLSPLEYSCLHWARHLVESAAYRNDFNIVSRVMDFLRDNFTYWLEALSLLRQLPVAVKATIDIESALGPVEAKDFLEFLQDARRFVRYHKAAIEIAPRQVYASALFSPRCSKVRERFQKQIPKWILSGPEMEDDWDPCIQTISTGSWVRNVACSPDGQRFAAACGNNAKVYDATSGECVYTHKFIPDMRHMLDMFVHCVAFSPCGGKLAVATRRQVRILQVDTFECIQTLTDVKILSVLFSPDGEQLATVASDGVRIWNWTTRVKVNDLDLDLDLDLSIGYMSINPATFLSKDKLVIAPASEAAKVWNLATDSCEQTLEDHDSRIRSTASSPDGKYLATASADGTAKVWHQAADTKEWICSRTIHCRRHVMAVCFSADGRILITGSVDGCIRLWNKAGACIKIMNTHGAGISGLSVFPTGQKLLACNLLTTKIMVWDISTSSAESPREARHPSPKDIDRIVNLIFSPDGKTLVSHTEDAWLAYPNGVERAAIVDTEGETVVWDLIENKRLGLPGEKTIFNPSTQWFGKDVVICSPDAEFYAVSSFTKPIKVFYVPTGECIYTSPEWTTTPLAFSPDSQELFTYDGPTIHREKLDNGVFRRLGLDQAGTSTANFCMDTQFGKLEVSGPTNEDVKLVGWGLSFKRDWILRGTERMLFIPTEHRKLIMDAIRKRFAIICPSGRIATMEVV</sequence>
<dbReference type="Proteomes" id="UP000830768">
    <property type="component" value="Chromosome 5"/>
</dbReference>
<name>A0ACD3Z2Z3_FUSSC</name>
<gene>
    <name evidence="1" type="ORF">LCI18_006496</name>
</gene>
<dbReference type="EMBL" id="CP090034">
    <property type="protein sequence ID" value="UPK95561.1"/>
    <property type="molecule type" value="Genomic_DNA"/>
</dbReference>
<proteinExistence type="predicted"/>
<reference evidence="1" key="1">
    <citation type="submission" date="2021-11" db="EMBL/GenBank/DDBJ databases">
        <title>Fusarium solani-melongenae Genome sequencing and assembly.</title>
        <authorList>
            <person name="Xie S."/>
            <person name="Huang L."/>
            <person name="Zhang X."/>
        </authorList>
    </citation>
    <scope>NUCLEOTIDE SEQUENCE</scope>
    <source>
        <strain evidence="1">CRI 24-3</strain>
    </source>
</reference>
<protein>
    <submittedName>
        <fullName evidence="1">Uncharacterized protein</fullName>
    </submittedName>
</protein>
<accession>A0ACD3Z2Z3</accession>